<dbReference type="Gene3D" id="3.40.50.300">
    <property type="entry name" value="P-loop containing nucleotide triphosphate hydrolases"/>
    <property type="match status" value="1"/>
</dbReference>
<sequence length="247" mass="28014">MLFNYTSKEVVIKIVYYGPALSGKTSNLEYICKKTNPQTRGKLISLATETDRTLFFDLLPMDLGEVKGFNIKLQLYTVPGQVKYNSTRKLVLKGVDAIVFVADSNRDLIGANIESMNNLKANLEELGIDYYSIPMALQFNKQDIQDRVSDEELNSVINDRNLEVIKSCSIDGTGVFETLKHISRLVIEVLNKKNETNRQKTTSAENEDLNERIAILKEKIAKSKDVVNELLSELTQFEQKLSDLRLK</sequence>
<dbReference type="InterPro" id="IPR027417">
    <property type="entry name" value="P-loop_NTPase"/>
</dbReference>
<evidence type="ECO:0000313" key="4">
    <source>
        <dbReference type="EMBL" id="OGL55075.1"/>
    </source>
</evidence>
<proteinExistence type="predicted"/>
<evidence type="ECO:0000256" key="2">
    <source>
        <dbReference type="ARBA" id="ARBA00023134"/>
    </source>
</evidence>
<dbReference type="STRING" id="1817883.A3G31_02415"/>
<dbReference type="PANTHER" id="PTHR42708">
    <property type="entry name" value="ATP/GTP-BINDING PROTEIN-RELATED"/>
    <property type="match status" value="1"/>
</dbReference>
<dbReference type="PANTHER" id="PTHR42708:SF1">
    <property type="entry name" value="GLIDING MOTILITY PROTEIN MGLA"/>
    <property type="match status" value="1"/>
</dbReference>
<reference evidence="4 5" key="1">
    <citation type="journal article" date="2016" name="Nat. Commun.">
        <title>Thousands of microbial genomes shed light on interconnected biogeochemical processes in an aquifer system.</title>
        <authorList>
            <person name="Anantharaman K."/>
            <person name="Brown C.T."/>
            <person name="Hug L.A."/>
            <person name="Sharon I."/>
            <person name="Castelle C.J."/>
            <person name="Probst A.J."/>
            <person name="Thomas B.C."/>
            <person name="Singh A."/>
            <person name="Wilkins M.J."/>
            <person name="Karaoz U."/>
            <person name="Brodie E.L."/>
            <person name="Williams K.H."/>
            <person name="Hubbard S.S."/>
            <person name="Banfield J.F."/>
        </authorList>
    </citation>
    <scope>NUCLEOTIDE SEQUENCE [LARGE SCALE GENOMIC DNA]</scope>
</reference>
<dbReference type="InterPro" id="IPR006689">
    <property type="entry name" value="Small_GTPase_ARF/SAR"/>
</dbReference>
<dbReference type="AlphaFoldDB" id="A0A1F7SMR9"/>
<keyword evidence="3" id="KW-0175">Coiled coil</keyword>
<dbReference type="CDD" id="cd00882">
    <property type="entry name" value="Ras_like_GTPase"/>
    <property type="match status" value="1"/>
</dbReference>
<evidence type="ECO:0000313" key="5">
    <source>
        <dbReference type="Proteomes" id="UP000178082"/>
    </source>
</evidence>
<dbReference type="PROSITE" id="PS51419">
    <property type="entry name" value="RAB"/>
    <property type="match status" value="1"/>
</dbReference>
<dbReference type="Proteomes" id="UP000178082">
    <property type="component" value="Unassembled WGS sequence"/>
</dbReference>
<evidence type="ECO:0008006" key="6">
    <source>
        <dbReference type="Google" id="ProtNLM"/>
    </source>
</evidence>
<name>A0A1F7SMR9_9BACT</name>
<keyword evidence="2" id="KW-0342">GTP-binding</keyword>
<dbReference type="SUPFAM" id="SSF52540">
    <property type="entry name" value="P-loop containing nucleoside triphosphate hydrolases"/>
    <property type="match status" value="1"/>
</dbReference>
<dbReference type="EMBL" id="MGDI01000004">
    <property type="protein sequence ID" value="OGL55075.1"/>
    <property type="molecule type" value="Genomic_DNA"/>
</dbReference>
<keyword evidence="1" id="KW-0547">Nucleotide-binding</keyword>
<dbReference type="GO" id="GO:0005525">
    <property type="term" value="F:GTP binding"/>
    <property type="evidence" value="ECO:0007669"/>
    <property type="project" value="UniProtKB-KW"/>
</dbReference>
<dbReference type="GO" id="GO:0003924">
    <property type="term" value="F:GTPase activity"/>
    <property type="evidence" value="ECO:0007669"/>
    <property type="project" value="InterPro"/>
</dbReference>
<accession>A0A1F7SMR9</accession>
<evidence type="ECO:0000256" key="1">
    <source>
        <dbReference type="ARBA" id="ARBA00022741"/>
    </source>
</evidence>
<organism evidence="4 5">
    <name type="scientific">Candidatus Schekmanbacteria bacterium RIFCSPLOWO2_12_FULL_38_15</name>
    <dbReference type="NCBI Taxonomy" id="1817883"/>
    <lineage>
        <taxon>Bacteria</taxon>
        <taxon>Candidatus Schekmaniibacteriota</taxon>
    </lineage>
</organism>
<protein>
    <recommendedName>
        <fullName evidence="6">Gliding-motility protein MglA</fullName>
    </recommendedName>
</protein>
<feature type="coiled-coil region" evidence="3">
    <location>
        <begin position="192"/>
        <end position="247"/>
    </location>
</feature>
<dbReference type="InterPro" id="IPR052705">
    <property type="entry name" value="Gliding_Motility_GTPase"/>
</dbReference>
<gene>
    <name evidence="4" type="ORF">A3G31_02415</name>
</gene>
<evidence type="ECO:0000256" key="3">
    <source>
        <dbReference type="SAM" id="Coils"/>
    </source>
</evidence>
<comment type="caution">
    <text evidence="4">The sequence shown here is derived from an EMBL/GenBank/DDBJ whole genome shotgun (WGS) entry which is preliminary data.</text>
</comment>
<dbReference type="Pfam" id="PF00025">
    <property type="entry name" value="Arf"/>
    <property type="match status" value="1"/>
</dbReference>